<dbReference type="GO" id="GO:0052621">
    <property type="term" value="F:diguanylate cyclase activity"/>
    <property type="evidence" value="ECO:0007669"/>
    <property type="project" value="UniProtKB-EC"/>
</dbReference>
<dbReference type="SUPFAM" id="SSF51206">
    <property type="entry name" value="cAMP-binding domain-like"/>
    <property type="match status" value="1"/>
</dbReference>
<dbReference type="Gene3D" id="2.60.120.10">
    <property type="entry name" value="Jelly Rolls"/>
    <property type="match status" value="1"/>
</dbReference>
<proteinExistence type="predicted"/>
<dbReference type="PANTHER" id="PTHR45138">
    <property type="entry name" value="REGULATORY COMPONENTS OF SENSORY TRANSDUCTION SYSTEM"/>
    <property type="match status" value="1"/>
</dbReference>
<dbReference type="Pfam" id="PF00990">
    <property type="entry name" value="GGDEF"/>
    <property type="match status" value="1"/>
</dbReference>
<dbReference type="InterPro" id="IPR000160">
    <property type="entry name" value="GGDEF_dom"/>
</dbReference>
<dbReference type="Pfam" id="PF00027">
    <property type="entry name" value="cNMP_binding"/>
    <property type="match status" value="1"/>
</dbReference>
<dbReference type="InterPro" id="IPR029787">
    <property type="entry name" value="Nucleotide_cyclase"/>
</dbReference>
<dbReference type="CDD" id="cd01949">
    <property type="entry name" value="GGDEF"/>
    <property type="match status" value="1"/>
</dbReference>
<evidence type="ECO:0000256" key="2">
    <source>
        <dbReference type="ARBA" id="ARBA00034247"/>
    </source>
</evidence>
<dbReference type="GO" id="GO:1902201">
    <property type="term" value="P:negative regulation of bacterial-type flagellum-dependent cell motility"/>
    <property type="evidence" value="ECO:0007669"/>
    <property type="project" value="TreeGrafter"/>
</dbReference>
<dbReference type="SUPFAM" id="SSF55073">
    <property type="entry name" value="Nucleotide cyclase"/>
    <property type="match status" value="1"/>
</dbReference>
<dbReference type="EMBL" id="SNWF01000005">
    <property type="protein sequence ID" value="TDN89452.1"/>
    <property type="molecule type" value="Genomic_DNA"/>
</dbReference>
<dbReference type="CDD" id="cd00038">
    <property type="entry name" value="CAP_ED"/>
    <property type="match status" value="1"/>
</dbReference>
<dbReference type="EC" id="2.7.7.65" evidence="1"/>
<dbReference type="OrthoDB" id="9813903at2"/>
<comment type="caution">
    <text evidence="5">The sequence shown here is derived from an EMBL/GenBank/DDBJ whole genome shotgun (WGS) entry which is preliminary data.</text>
</comment>
<evidence type="ECO:0000259" key="4">
    <source>
        <dbReference type="PROSITE" id="PS50887"/>
    </source>
</evidence>
<dbReference type="GO" id="GO:0005886">
    <property type="term" value="C:plasma membrane"/>
    <property type="evidence" value="ECO:0007669"/>
    <property type="project" value="TreeGrafter"/>
</dbReference>
<dbReference type="SMART" id="SM00267">
    <property type="entry name" value="GGDEF"/>
    <property type="match status" value="1"/>
</dbReference>
<accession>A0A4R6G4W4</accession>
<dbReference type="InterPro" id="IPR000595">
    <property type="entry name" value="cNMP-bd_dom"/>
</dbReference>
<dbReference type="InterPro" id="IPR018490">
    <property type="entry name" value="cNMP-bd_dom_sf"/>
</dbReference>
<name>A0A4R6G4W4_9BURK</name>
<evidence type="ECO:0000313" key="6">
    <source>
        <dbReference type="Proteomes" id="UP000294737"/>
    </source>
</evidence>
<dbReference type="PROSITE" id="PS50887">
    <property type="entry name" value="GGDEF"/>
    <property type="match status" value="1"/>
</dbReference>
<gene>
    <name evidence="5" type="ORF">EV677_1509</name>
</gene>
<dbReference type="Gene3D" id="3.30.70.270">
    <property type="match status" value="1"/>
</dbReference>
<reference evidence="5 6" key="1">
    <citation type="submission" date="2019-03" db="EMBL/GenBank/DDBJ databases">
        <title>Genomic Encyclopedia of Type Strains, Phase IV (KMG-IV): sequencing the most valuable type-strain genomes for metagenomic binning, comparative biology and taxonomic classification.</title>
        <authorList>
            <person name="Goeker M."/>
        </authorList>
    </citation>
    <scope>NUCLEOTIDE SEQUENCE [LARGE SCALE GENOMIC DNA]</scope>
    <source>
        <strain evidence="5 6">DSM 18555</strain>
    </source>
</reference>
<evidence type="ECO:0000259" key="3">
    <source>
        <dbReference type="PROSITE" id="PS50042"/>
    </source>
</evidence>
<sequence length="322" mass="35792">MEEITTFGKSGHTIGKLHLFDGVTDPDVEAMLAPCTVLRIAADEELPNMHGTEACVYVVLRGALINFLVVDNTQQRRTDKILPGESIGELSVLDEAVPSNTMTALEETDLLIIPSRLMWKLIDEVDGVARNLLRQLSFRLRAANAQLRRREKVGEFYRQLSMIDGLTSLYNRAWMNDRLPAMVEDAHIAARPLSLIMIDLDYFKKFNDEYGHVGGDNALRIAAGVLSAALRPSDFAIRYGGEELTVILPDSDEIAGKMVAQRLCERMRKAIVFEDMHKPLPHITASFGVATLDAQHGAEDLITRADAALYRAKEAGRNQVSF</sequence>
<dbReference type="AlphaFoldDB" id="A0A4R6G4W4"/>
<comment type="catalytic activity">
    <reaction evidence="2">
        <text>2 GTP = 3',3'-c-di-GMP + 2 diphosphate</text>
        <dbReference type="Rhea" id="RHEA:24898"/>
        <dbReference type="ChEBI" id="CHEBI:33019"/>
        <dbReference type="ChEBI" id="CHEBI:37565"/>
        <dbReference type="ChEBI" id="CHEBI:58805"/>
        <dbReference type="EC" id="2.7.7.65"/>
    </reaction>
</comment>
<evidence type="ECO:0000313" key="5">
    <source>
        <dbReference type="EMBL" id="TDN89452.1"/>
    </source>
</evidence>
<dbReference type="InterPro" id="IPR050469">
    <property type="entry name" value="Diguanylate_Cyclase"/>
</dbReference>
<dbReference type="Proteomes" id="UP000294737">
    <property type="component" value="Unassembled WGS sequence"/>
</dbReference>
<dbReference type="NCBIfam" id="TIGR00254">
    <property type="entry name" value="GGDEF"/>
    <property type="match status" value="1"/>
</dbReference>
<dbReference type="PROSITE" id="PS50042">
    <property type="entry name" value="CNMP_BINDING_3"/>
    <property type="match status" value="1"/>
</dbReference>
<evidence type="ECO:0000256" key="1">
    <source>
        <dbReference type="ARBA" id="ARBA00012528"/>
    </source>
</evidence>
<dbReference type="FunFam" id="3.30.70.270:FF:000001">
    <property type="entry name" value="Diguanylate cyclase domain protein"/>
    <property type="match status" value="1"/>
</dbReference>
<dbReference type="GO" id="GO:0043709">
    <property type="term" value="P:cell adhesion involved in single-species biofilm formation"/>
    <property type="evidence" value="ECO:0007669"/>
    <property type="project" value="TreeGrafter"/>
</dbReference>
<dbReference type="InterPro" id="IPR014710">
    <property type="entry name" value="RmlC-like_jellyroll"/>
</dbReference>
<feature type="domain" description="Cyclic nucleotide-binding" evidence="3">
    <location>
        <begin position="56"/>
        <end position="139"/>
    </location>
</feature>
<dbReference type="PANTHER" id="PTHR45138:SF9">
    <property type="entry name" value="DIGUANYLATE CYCLASE DGCM-RELATED"/>
    <property type="match status" value="1"/>
</dbReference>
<dbReference type="InterPro" id="IPR043128">
    <property type="entry name" value="Rev_trsase/Diguanyl_cyclase"/>
</dbReference>
<organism evidence="5 6">
    <name type="scientific">Herminiimonas fonticola</name>
    <dbReference type="NCBI Taxonomy" id="303380"/>
    <lineage>
        <taxon>Bacteria</taxon>
        <taxon>Pseudomonadati</taxon>
        <taxon>Pseudomonadota</taxon>
        <taxon>Betaproteobacteria</taxon>
        <taxon>Burkholderiales</taxon>
        <taxon>Oxalobacteraceae</taxon>
        <taxon>Herminiimonas</taxon>
    </lineage>
</organism>
<keyword evidence="6" id="KW-1185">Reference proteome</keyword>
<feature type="domain" description="GGDEF" evidence="4">
    <location>
        <begin position="191"/>
        <end position="322"/>
    </location>
</feature>
<dbReference type="RefSeq" id="WP_112993155.1">
    <property type="nucleotide sequence ID" value="NZ_PTLZ01000005.1"/>
</dbReference>
<protein>
    <recommendedName>
        <fullName evidence="1">diguanylate cyclase</fullName>
        <ecNumber evidence="1">2.7.7.65</ecNumber>
    </recommendedName>
</protein>